<protein>
    <submittedName>
        <fullName evidence="1">Uncharacterized protein</fullName>
    </submittedName>
</protein>
<accession>A0AAD5REN4</accession>
<keyword evidence="2" id="KW-1185">Reference proteome</keyword>
<dbReference type="Proteomes" id="UP001196413">
    <property type="component" value="Unassembled WGS sequence"/>
</dbReference>
<name>A0AAD5REN4_PARTN</name>
<dbReference type="EMBL" id="JAHQIW010007484">
    <property type="protein sequence ID" value="KAJ1374746.1"/>
    <property type="molecule type" value="Genomic_DNA"/>
</dbReference>
<sequence>MTLQCAASLFTSSSVFFNLQRYHLLLEVSRRRRPLPRRDALDHSVKSWQTEKTIVTESPRIDIITNKRLSVLFAQASVDAQNH</sequence>
<proteinExistence type="predicted"/>
<reference evidence="1" key="1">
    <citation type="submission" date="2021-06" db="EMBL/GenBank/DDBJ databases">
        <title>Parelaphostrongylus tenuis whole genome reference sequence.</title>
        <authorList>
            <person name="Garwood T.J."/>
            <person name="Larsen P.A."/>
            <person name="Fountain-Jones N.M."/>
            <person name="Garbe J.R."/>
            <person name="Macchietto M.G."/>
            <person name="Kania S.A."/>
            <person name="Gerhold R.W."/>
            <person name="Richards J.E."/>
            <person name="Wolf T.M."/>
        </authorList>
    </citation>
    <scope>NUCLEOTIDE SEQUENCE</scope>
    <source>
        <strain evidence="1">MNPRO001-30</strain>
        <tissue evidence="1">Meninges</tissue>
    </source>
</reference>
<evidence type="ECO:0000313" key="2">
    <source>
        <dbReference type="Proteomes" id="UP001196413"/>
    </source>
</evidence>
<comment type="caution">
    <text evidence="1">The sequence shown here is derived from an EMBL/GenBank/DDBJ whole genome shotgun (WGS) entry which is preliminary data.</text>
</comment>
<evidence type="ECO:0000313" key="1">
    <source>
        <dbReference type="EMBL" id="KAJ1374746.1"/>
    </source>
</evidence>
<dbReference type="AlphaFoldDB" id="A0AAD5REN4"/>
<organism evidence="1 2">
    <name type="scientific">Parelaphostrongylus tenuis</name>
    <name type="common">Meningeal worm</name>
    <dbReference type="NCBI Taxonomy" id="148309"/>
    <lineage>
        <taxon>Eukaryota</taxon>
        <taxon>Metazoa</taxon>
        <taxon>Ecdysozoa</taxon>
        <taxon>Nematoda</taxon>
        <taxon>Chromadorea</taxon>
        <taxon>Rhabditida</taxon>
        <taxon>Rhabditina</taxon>
        <taxon>Rhabditomorpha</taxon>
        <taxon>Strongyloidea</taxon>
        <taxon>Metastrongylidae</taxon>
        <taxon>Parelaphostrongylus</taxon>
    </lineage>
</organism>
<gene>
    <name evidence="1" type="ORF">KIN20_037507</name>
</gene>